<protein>
    <submittedName>
        <fullName evidence="1">Uncharacterized protein</fullName>
    </submittedName>
</protein>
<keyword evidence="2" id="KW-1185">Reference proteome</keyword>
<reference evidence="1" key="1">
    <citation type="submission" date="2022-08" db="EMBL/GenBank/DDBJ databases">
        <authorList>
            <person name="Gutierrez-Valencia J."/>
        </authorList>
    </citation>
    <scope>NUCLEOTIDE SEQUENCE</scope>
</reference>
<dbReference type="EMBL" id="CAMGYJ010000002">
    <property type="protein sequence ID" value="CAI0387780.1"/>
    <property type="molecule type" value="Genomic_DNA"/>
</dbReference>
<dbReference type="AlphaFoldDB" id="A0AAV0HRA8"/>
<name>A0AAV0HRA8_9ROSI</name>
<gene>
    <name evidence="1" type="ORF">LITE_LOCUS5604</name>
</gene>
<accession>A0AAV0HRA8</accession>
<comment type="caution">
    <text evidence="1">The sequence shown here is derived from an EMBL/GenBank/DDBJ whole genome shotgun (WGS) entry which is preliminary data.</text>
</comment>
<dbReference type="Proteomes" id="UP001154282">
    <property type="component" value="Unassembled WGS sequence"/>
</dbReference>
<sequence>MDTISAVQTSVLSRSWNRVWKHVPVLELCRLSFYEYLSFLLFVSEILDLRYDLSLRKLSYMDNYRHRHERGAVSRCRRRCIRVLFLCYRCRRRRKNSRASGNDAERGRQS</sequence>
<organism evidence="1 2">
    <name type="scientific">Linum tenue</name>
    <dbReference type="NCBI Taxonomy" id="586396"/>
    <lineage>
        <taxon>Eukaryota</taxon>
        <taxon>Viridiplantae</taxon>
        <taxon>Streptophyta</taxon>
        <taxon>Embryophyta</taxon>
        <taxon>Tracheophyta</taxon>
        <taxon>Spermatophyta</taxon>
        <taxon>Magnoliopsida</taxon>
        <taxon>eudicotyledons</taxon>
        <taxon>Gunneridae</taxon>
        <taxon>Pentapetalae</taxon>
        <taxon>rosids</taxon>
        <taxon>fabids</taxon>
        <taxon>Malpighiales</taxon>
        <taxon>Linaceae</taxon>
        <taxon>Linum</taxon>
    </lineage>
</organism>
<proteinExistence type="predicted"/>
<evidence type="ECO:0000313" key="2">
    <source>
        <dbReference type="Proteomes" id="UP001154282"/>
    </source>
</evidence>
<evidence type="ECO:0000313" key="1">
    <source>
        <dbReference type="EMBL" id="CAI0387780.1"/>
    </source>
</evidence>